<organism evidence="1">
    <name type="scientific">Cacopsylla melanoneura</name>
    <dbReference type="NCBI Taxonomy" id="428564"/>
    <lineage>
        <taxon>Eukaryota</taxon>
        <taxon>Metazoa</taxon>
        <taxon>Ecdysozoa</taxon>
        <taxon>Arthropoda</taxon>
        <taxon>Hexapoda</taxon>
        <taxon>Insecta</taxon>
        <taxon>Pterygota</taxon>
        <taxon>Neoptera</taxon>
        <taxon>Paraneoptera</taxon>
        <taxon>Hemiptera</taxon>
        <taxon>Sternorrhyncha</taxon>
        <taxon>Psylloidea</taxon>
        <taxon>Psyllidae</taxon>
        <taxon>Psyllinae</taxon>
        <taxon>Cacopsylla</taxon>
    </lineage>
</organism>
<proteinExistence type="predicted"/>
<protein>
    <submittedName>
        <fullName evidence="1">Uncharacterized protein</fullName>
    </submittedName>
</protein>
<reference evidence="1" key="1">
    <citation type="submission" date="2021-05" db="EMBL/GenBank/DDBJ databases">
        <authorList>
            <person name="Alioto T."/>
            <person name="Alioto T."/>
            <person name="Gomez Garrido J."/>
        </authorList>
    </citation>
    <scope>NUCLEOTIDE SEQUENCE</scope>
</reference>
<sequence>MMQLSVVTSSKLSISPSFFISFRLVFTRSESVSSFCLLSSSKKSKFVFTGSRHLPSSSFFTSSKLLFNSPKLSSSSFFLTLLSIGFGTILEYSGLAHSCNFFTLFIFSSFK</sequence>
<dbReference type="EMBL" id="HBUF01203479">
    <property type="protein sequence ID" value="CAG6662751.1"/>
    <property type="molecule type" value="Transcribed_RNA"/>
</dbReference>
<evidence type="ECO:0000313" key="1">
    <source>
        <dbReference type="EMBL" id="CAG6662751.1"/>
    </source>
</evidence>
<name>A0A8D8S4C3_9HEMI</name>
<dbReference type="EMBL" id="HBUF01203480">
    <property type="protein sequence ID" value="CAG6662752.1"/>
    <property type="molecule type" value="Transcribed_RNA"/>
</dbReference>
<dbReference type="AlphaFoldDB" id="A0A8D8S4C3"/>
<accession>A0A8D8S4C3</accession>